<name>A0A2N0PJK2_9GLOM</name>
<dbReference type="VEuPathDB" id="FungiDB:RhiirFUN_021042"/>
<dbReference type="Proteomes" id="UP000232722">
    <property type="component" value="Unassembled WGS sequence"/>
</dbReference>
<dbReference type="VEuPathDB" id="FungiDB:RhiirFUN_022737"/>
<accession>A0A2N0PJK2</accession>
<organism evidence="1 2">
    <name type="scientific">Rhizophagus irregularis</name>
    <dbReference type="NCBI Taxonomy" id="588596"/>
    <lineage>
        <taxon>Eukaryota</taxon>
        <taxon>Fungi</taxon>
        <taxon>Fungi incertae sedis</taxon>
        <taxon>Mucoromycota</taxon>
        <taxon>Glomeromycotina</taxon>
        <taxon>Glomeromycetes</taxon>
        <taxon>Glomerales</taxon>
        <taxon>Glomeraceae</taxon>
        <taxon>Rhizophagus</taxon>
    </lineage>
</organism>
<comment type="caution">
    <text evidence="1">The sequence shown here is derived from an EMBL/GenBank/DDBJ whole genome shotgun (WGS) entry which is preliminary data.</text>
</comment>
<evidence type="ECO:0000313" key="1">
    <source>
        <dbReference type="EMBL" id="PKC07008.1"/>
    </source>
</evidence>
<dbReference type="AlphaFoldDB" id="A0A2N0PJK2"/>
<dbReference type="VEuPathDB" id="FungiDB:FUN_004825"/>
<evidence type="ECO:0000313" key="2">
    <source>
        <dbReference type="Proteomes" id="UP000232722"/>
    </source>
</evidence>
<reference evidence="1 2" key="1">
    <citation type="submission" date="2016-04" db="EMBL/GenBank/DDBJ databases">
        <title>Genome analyses suggest a sexual origin of heterokaryosis in a supposedly ancient asexual fungus.</title>
        <authorList>
            <person name="Ropars J."/>
            <person name="Sedzielewska K."/>
            <person name="Noel J."/>
            <person name="Charron P."/>
            <person name="Farinelli L."/>
            <person name="Marton T."/>
            <person name="Kruger M."/>
            <person name="Pelin A."/>
            <person name="Brachmann A."/>
            <person name="Corradi N."/>
        </authorList>
    </citation>
    <scope>NUCLEOTIDE SEQUENCE [LARGE SCALE GENOMIC DNA]</scope>
    <source>
        <strain evidence="1 2">A5</strain>
    </source>
</reference>
<dbReference type="EMBL" id="LLXJ01000688">
    <property type="protein sequence ID" value="PKC07008.1"/>
    <property type="molecule type" value="Genomic_DNA"/>
</dbReference>
<protein>
    <submittedName>
        <fullName evidence="1">Uncharacterized protein</fullName>
    </submittedName>
</protein>
<reference evidence="1 2" key="2">
    <citation type="submission" date="2017-09" db="EMBL/GenBank/DDBJ databases">
        <title>Extensive intraspecific genome diversity in a model arbuscular mycorrhizal fungus.</title>
        <authorList>
            <person name="Chen E.C."/>
            <person name="Morin E."/>
            <person name="Beaudet D."/>
            <person name="Noel J."/>
            <person name="Ndikumana S."/>
            <person name="Charron P."/>
            <person name="St-Onge C."/>
            <person name="Giorgi J."/>
            <person name="Grigoriev I.V."/>
            <person name="Roux C."/>
            <person name="Martin F.M."/>
            <person name="Corradi N."/>
        </authorList>
    </citation>
    <scope>NUCLEOTIDE SEQUENCE [LARGE SCALE GENOMIC DNA]</scope>
    <source>
        <strain evidence="1 2">A5</strain>
    </source>
</reference>
<dbReference type="VEuPathDB" id="FungiDB:RhiirA1_516900"/>
<gene>
    <name evidence="1" type="ORF">RhiirA5_418781</name>
</gene>
<dbReference type="PANTHER" id="PTHR46954:SF1">
    <property type="entry name" value="C2H2-TYPE DOMAIN-CONTAINING PROTEIN"/>
    <property type="match status" value="1"/>
</dbReference>
<dbReference type="VEuPathDB" id="FungiDB:FUN_011345"/>
<dbReference type="PANTHER" id="PTHR46954">
    <property type="entry name" value="C2H2-TYPE DOMAIN-CONTAINING PROTEIN"/>
    <property type="match status" value="1"/>
</dbReference>
<sequence>MANYTEINLDSFLPEDAMQRYRYIKDLQIQFPVTLYRYYHDSYLGTLNYIWKVPINPENRSETAQARVLAIIQEKLPQYFTRQMRKNALGKYSLVKNITPAILRTLYYDLSGNAAVTSDDICKELEERLQLMLTMEDLSIICDLRQNNGFKGTKFDTFWDVMGAYFNENSPAVNDRRHGNVLYMPLAISIRNLREIITKRLNEKLIPETVLIPSEEWIRLQFQLTNPITESAKQYTGRFNIKFMVQVRQLRKDHPDTHYCAALFRYLREFAILYQQYVSFICADDKHKVSIGEGINTSTGVRNRKTIVFQETPLVACNHDFTKLSLTPSVIFFCNIPQSIEDSFYSGKVFVSFKDTVFQPSSAIRHTTEFYNAIFTHHLNNIPPILCLYTDGGPDHRTIFGSVQISLICLFLHGNFDMLIAMRTAPHHSWTNPAERIMSILNLGLQGVALVRDTMSPESETAFAKLDTLDEIRAAAKTNETLQSDLCKCITRVQQILEGRTERLVLHDESFQYYDPADKTMIDEFFNIKKCGQLSCTICQSVWLPDDIFDSLDWLPDPIPSTMDKDHYANFQTAYRSGTTEQYRPTLMTTMANSERVPSSIFTNTRVREFIQCFQYGKIRCLYSKCALSAEDKIACQISIDDWDYSCGSPFVPKNNILYNKIFVREKISCEMPMELAYYSCRKSTNNGDTCYWCGHDNELVEPPESLKLKYKSLFPCCTLCRSAGKDIFARGEIKTHTRAAKKRKIGN</sequence>
<dbReference type="VEuPathDB" id="FungiDB:RhiirFUN_014468"/>
<dbReference type="VEuPathDB" id="FungiDB:RhiirA1_476344"/>
<proteinExistence type="predicted"/>